<evidence type="ECO:0000256" key="1">
    <source>
        <dbReference type="SAM" id="Phobius"/>
    </source>
</evidence>
<organism evidence="2">
    <name type="scientific">uncultured archaeon MedDCM-OCT-S11-C441</name>
    <dbReference type="NCBI Taxonomy" id="743103"/>
    <lineage>
        <taxon>Archaea</taxon>
        <taxon>environmental samples</taxon>
    </lineage>
</organism>
<feature type="transmembrane region" description="Helical" evidence="1">
    <location>
        <begin position="173"/>
        <end position="194"/>
    </location>
</feature>
<feature type="transmembrane region" description="Helical" evidence="1">
    <location>
        <begin position="20"/>
        <end position="37"/>
    </location>
</feature>
<sequence length="215" mass="23259">MGNNSFYKMPEIEMSAESALRIAQLGLFATFAYFALAEEEPDFMGALVFSLLGLGTFLSVRYVREILSFGIPSLIVIFSILDGDLGFLVWAFITTIIIAGVCYLPDMATGVKISWMDEDTSRRAIGPMWILFAIAAIFMFTVGDVMEQGGNQLTQGEGEDMITVTLDSTQMNMVYAGTTMGVLGIVAFLFTAILDLSIGPIRPWHAGVMASGGDG</sequence>
<keyword evidence="1" id="KW-0812">Transmembrane</keyword>
<proteinExistence type="predicted"/>
<reference evidence="2" key="1">
    <citation type="journal article" date="2010" name="ISME J.">
        <title>Metagenome of the Mediterranean deep chlorophyll maximum studied by direct and fosmid library 454 pyrosequencing.</title>
        <authorList>
            <person name="Ghai R."/>
            <person name="Martin-Cuadrado A.B."/>
            <person name="Molto A.G."/>
            <person name="Heredia I.G."/>
            <person name="Cabrera R."/>
            <person name="Martin J."/>
            <person name="Verdu M."/>
            <person name="Deschamps P."/>
            <person name="Moreira D."/>
            <person name="Lopez-Garcia P."/>
            <person name="Mira A."/>
            <person name="Rodriguez-Valera F."/>
        </authorList>
    </citation>
    <scope>NUCLEOTIDE SEQUENCE</scope>
</reference>
<feature type="transmembrane region" description="Helical" evidence="1">
    <location>
        <begin position="124"/>
        <end position="143"/>
    </location>
</feature>
<evidence type="ECO:0000313" key="2">
    <source>
        <dbReference type="EMBL" id="ADD93356.1"/>
    </source>
</evidence>
<dbReference type="EMBL" id="GU942977">
    <property type="protein sequence ID" value="ADD93356.1"/>
    <property type="molecule type" value="Genomic_DNA"/>
</dbReference>
<feature type="transmembrane region" description="Helical" evidence="1">
    <location>
        <begin position="43"/>
        <end position="59"/>
    </location>
</feature>
<dbReference type="AlphaFoldDB" id="D6PCA5"/>
<accession>D6PCA5</accession>
<protein>
    <submittedName>
        <fullName evidence="2">Uncharacterized protein</fullName>
    </submittedName>
</protein>
<keyword evidence="1" id="KW-0472">Membrane</keyword>
<feature type="transmembrane region" description="Helical" evidence="1">
    <location>
        <begin position="87"/>
        <end position="104"/>
    </location>
</feature>
<keyword evidence="1" id="KW-1133">Transmembrane helix</keyword>
<name>D6PCA5_9ARCH</name>